<dbReference type="eggNOG" id="COG1942">
    <property type="taxonomic scope" value="Bacteria"/>
</dbReference>
<dbReference type="Gene3D" id="3.30.429.10">
    <property type="entry name" value="Macrophage Migration Inhibitory Factor"/>
    <property type="match status" value="1"/>
</dbReference>
<dbReference type="SUPFAM" id="SSF55331">
    <property type="entry name" value="Tautomerase/MIF"/>
    <property type="match status" value="1"/>
</dbReference>
<protein>
    <recommendedName>
        <fullName evidence="3">Macrophage migration inhibitory factor (MIF)</fullName>
    </recommendedName>
</protein>
<dbReference type="InterPro" id="IPR014347">
    <property type="entry name" value="Tautomerase/MIF_sf"/>
</dbReference>
<dbReference type="RefSeq" id="WP_007125710.1">
    <property type="nucleotide sequence ID" value="NZ_AZFO01000010.1"/>
</dbReference>
<dbReference type="EMBL" id="ACGU01000055">
    <property type="protein sequence ID" value="EEJ71940.1"/>
    <property type="molecule type" value="Genomic_DNA"/>
</dbReference>
<reference evidence="1 2" key="1">
    <citation type="submission" date="2009-01" db="EMBL/GenBank/DDBJ databases">
        <authorList>
            <person name="Qin X."/>
            <person name="Bachman B."/>
            <person name="Battles P."/>
            <person name="Bell A."/>
            <person name="Bess C."/>
            <person name="Bickham C."/>
            <person name="Chaboub L."/>
            <person name="Chen D."/>
            <person name="Coyle M."/>
            <person name="Deiros D.R."/>
            <person name="Dinh H."/>
            <person name="Forbes L."/>
            <person name="Fowler G."/>
            <person name="Francisco L."/>
            <person name="Fu Q."/>
            <person name="Gubbala S."/>
            <person name="Hale W."/>
            <person name="Han Y."/>
            <person name="Hemphill L."/>
            <person name="Highlander S.K."/>
            <person name="Hirani K."/>
            <person name="Hogues M."/>
            <person name="Jackson L."/>
            <person name="Jakkamsetti A."/>
            <person name="Javaid M."/>
            <person name="Jiang H."/>
            <person name="Korchina V."/>
            <person name="Kovar C."/>
            <person name="Lara F."/>
            <person name="Lee S."/>
            <person name="Mata R."/>
            <person name="Mathew T."/>
            <person name="Moen C."/>
            <person name="Morales K."/>
            <person name="Munidasa M."/>
            <person name="Nazareth L."/>
            <person name="Ngo R."/>
            <person name="Nguyen L."/>
            <person name="Okwuonu G."/>
            <person name="Ongeri F."/>
            <person name="Patil S."/>
            <person name="Petrosino J."/>
            <person name="Pham C."/>
            <person name="Pham P."/>
            <person name="Pu L.-L."/>
            <person name="Puazo M."/>
            <person name="Raj R."/>
            <person name="Reid J."/>
            <person name="Rouhana J."/>
            <person name="Saada N."/>
            <person name="Shang Y."/>
            <person name="Simmons D."/>
            <person name="Thornton R."/>
            <person name="Warren J."/>
            <person name="Weissenberger G."/>
            <person name="Zhang J."/>
            <person name="Zhang L."/>
            <person name="Zhou C."/>
            <person name="Zhu D."/>
            <person name="Muzny D."/>
            <person name="Worley K."/>
            <person name="Gibbs R."/>
        </authorList>
    </citation>
    <scope>NUCLEOTIDE SEQUENCE [LARGE SCALE GENOMIC DNA]</scope>
    <source>
        <strain evidence="1 2">DSM 16047</strain>
    </source>
</reference>
<accession>C2END6</accession>
<sequence>MPFITVRANQKITKEQEIEIKKELGKAIAFVPGKSEQSLMVMFEPNTSMYLRGEDSQKMAFLDVAVFGNESHKGYPEFSLYMSKSINEILNVKPENIFIDYRDIPVFGASGYAFAR</sequence>
<evidence type="ECO:0000313" key="1">
    <source>
        <dbReference type="EMBL" id="EEJ71940.1"/>
    </source>
</evidence>
<dbReference type="STRING" id="525365.HMPREF0548_1182"/>
<evidence type="ECO:0008006" key="3">
    <source>
        <dbReference type="Google" id="ProtNLM"/>
    </source>
</evidence>
<organism evidence="1 2">
    <name type="scientific">Lactobacillus ultunensis DSM 16047</name>
    <dbReference type="NCBI Taxonomy" id="525365"/>
    <lineage>
        <taxon>Bacteria</taxon>
        <taxon>Bacillati</taxon>
        <taxon>Bacillota</taxon>
        <taxon>Bacilli</taxon>
        <taxon>Lactobacillales</taxon>
        <taxon>Lactobacillaceae</taxon>
        <taxon>Lactobacillus</taxon>
    </lineage>
</organism>
<dbReference type="AlphaFoldDB" id="C2END6"/>
<proteinExistence type="predicted"/>
<dbReference type="Proteomes" id="UP000005583">
    <property type="component" value="Unassembled WGS sequence"/>
</dbReference>
<keyword evidence="2" id="KW-1185">Reference proteome</keyword>
<dbReference type="OrthoDB" id="5769863at2"/>
<dbReference type="PATRIC" id="fig|525365.8.peg.148"/>
<evidence type="ECO:0000313" key="2">
    <source>
        <dbReference type="Proteomes" id="UP000005583"/>
    </source>
</evidence>
<gene>
    <name evidence="1" type="ORF">HMPREF0548_1182</name>
</gene>
<comment type="caution">
    <text evidence="1">The sequence shown here is derived from an EMBL/GenBank/DDBJ whole genome shotgun (WGS) entry which is preliminary data.</text>
</comment>
<name>C2END6_9LACO</name>
<dbReference type="HOGENOM" id="CLU_129906_0_0_9"/>